<dbReference type="EMBL" id="BAAAPN010000014">
    <property type="protein sequence ID" value="GAA1747338.1"/>
    <property type="molecule type" value="Genomic_DNA"/>
</dbReference>
<protein>
    <recommendedName>
        <fullName evidence="1">TniQ domain-containing protein</fullName>
    </recommendedName>
</protein>
<dbReference type="Pfam" id="PF06527">
    <property type="entry name" value="TniQ"/>
    <property type="match status" value="1"/>
</dbReference>
<dbReference type="InterPro" id="IPR009492">
    <property type="entry name" value="TniQ"/>
</dbReference>
<organism evidence="2 3">
    <name type="scientific">Nostocoides vanveenii</name>
    <dbReference type="NCBI Taxonomy" id="330835"/>
    <lineage>
        <taxon>Bacteria</taxon>
        <taxon>Bacillati</taxon>
        <taxon>Actinomycetota</taxon>
        <taxon>Actinomycetes</taxon>
        <taxon>Micrococcales</taxon>
        <taxon>Intrasporangiaceae</taxon>
        <taxon>Nostocoides</taxon>
    </lineage>
</organism>
<evidence type="ECO:0000259" key="1">
    <source>
        <dbReference type="Pfam" id="PF06527"/>
    </source>
</evidence>
<reference evidence="2 3" key="1">
    <citation type="journal article" date="2019" name="Int. J. Syst. Evol. Microbiol.">
        <title>The Global Catalogue of Microorganisms (GCM) 10K type strain sequencing project: providing services to taxonomists for standard genome sequencing and annotation.</title>
        <authorList>
            <consortium name="The Broad Institute Genomics Platform"/>
            <consortium name="The Broad Institute Genome Sequencing Center for Infectious Disease"/>
            <person name="Wu L."/>
            <person name="Ma J."/>
        </authorList>
    </citation>
    <scope>NUCLEOTIDE SEQUENCE [LARGE SCALE GENOMIC DNA]</scope>
    <source>
        <strain evidence="2 3">JCM 15591</strain>
    </source>
</reference>
<accession>A0ABN2K3L0</accession>
<keyword evidence="3" id="KW-1185">Reference proteome</keyword>
<feature type="domain" description="TniQ" evidence="1">
    <location>
        <begin position="5"/>
        <end position="148"/>
    </location>
</feature>
<evidence type="ECO:0000313" key="2">
    <source>
        <dbReference type="EMBL" id="GAA1747338.1"/>
    </source>
</evidence>
<evidence type="ECO:0000313" key="3">
    <source>
        <dbReference type="Proteomes" id="UP001501475"/>
    </source>
</evidence>
<proteinExistence type="predicted"/>
<dbReference type="Proteomes" id="UP001501475">
    <property type="component" value="Unassembled WGS sequence"/>
</dbReference>
<sequence>MTRLPLALAPLSDETWPSYLTRRAAQHGTTLAGMGSHLGLRDGRGRWTGRFGVDLSYGEVTRVAPILGLAHVQVEQMQLASYDQLAFDLSGLAQDSAIAGTRRAAHSAWVWLAGSTFCPLCLTQNDGAWRLSWRVPWITTCLRHNTHLHGICARCGGVPGLGNSLHGSAPPRVAAAPDGRRCPHPEPGRRVCGSDLTAQPTVSASPDRLRRAKIMADLVAGGRGHFAGAETTSLQALRGWQAAIGLAVGLGAVDANGWGRTHRWANPPRDPDLMDRLLRAVEPLVAAADPAAAADVLYEWLQNAGIRSPHANTFGRITQPSAALRPVIDELLGRHGRVHIVIQRRLVANDGLPLDATGWGVDDIPQLVWPCALPDHLRESTRPDQRILRAVVSMILVRMCSDAKDWVEAGAALGFPPDKSRNWTRYAFADKWDRKGDLLGAARHLEGHLAHQPSLSRFRHRGDVSGFGPSGLKEAQSPQCKDERGNWCPCRCEPTTSDSEGQDHVDVCAAK</sequence>
<comment type="caution">
    <text evidence="2">The sequence shown here is derived from an EMBL/GenBank/DDBJ whole genome shotgun (WGS) entry which is preliminary data.</text>
</comment>
<name>A0ABN2K3L0_9MICO</name>
<gene>
    <name evidence="2" type="ORF">GCM10009810_04950</name>
</gene>